<dbReference type="GO" id="GO:0004066">
    <property type="term" value="F:asparagine synthase (glutamine-hydrolyzing) activity"/>
    <property type="evidence" value="ECO:0007669"/>
    <property type="project" value="InterPro"/>
</dbReference>
<dbReference type="GO" id="GO:0006529">
    <property type="term" value="P:asparagine biosynthetic process"/>
    <property type="evidence" value="ECO:0007669"/>
    <property type="project" value="UniProtKB-KW"/>
</dbReference>
<dbReference type="Ensembl" id="ENSOMYT00000075417.2">
    <property type="protein sequence ID" value="ENSOMYP00000069234.2"/>
    <property type="gene ID" value="ENSOMYG00000032122.2"/>
</dbReference>
<keyword evidence="2" id="KW-0061">Asparagine biosynthesis</keyword>
<dbReference type="InterPro" id="IPR051857">
    <property type="entry name" value="Asn_synthetase_domain"/>
</dbReference>
<dbReference type="InterPro" id="IPR014729">
    <property type="entry name" value="Rossmann-like_a/b/a_fold"/>
</dbReference>
<dbReference type="CDD" id="cd01991">
    <property type="entry name" value="Asn_synthase_B_C"/>
    <property type="match status" value="1"/>
</dbReference>
<dbReference type="PANTHER" id="PTHR45937:SF1">
    <property type="entry name" value="ASPARAGINE SYNTHETASE DOMAIN-CONTAINING PROTEIN 1"/>
    <property type="match status" value="1"/>
</dbReference>
<protein>
    <recommendedName>
        <fullName evidence="4">Asparagine synthetase domain-containing protein 1</fullName>
    </recommendedName>
</protein>
<evidence type="ECO:0000313" key="5">
    <source>
        <dbReference type="Ensembl" id="ENSOMYP00000069234.2"/>
    </source>
</evidence>
<reference evidence="5" key="2">
    <citation type="submission" date="2025-08" db="UniProtKB">
        <authorList>
            <consortium name="Ensembl"/>
        </authorList>
    </citation>
    <scope>IDENTIFICATION</scope>
</reference>
<accession>A0A8C7W2L8</accession>
<keyword evidence="1" id="KW-0028">Amino-acid biosynthesis</keyword>
<evidence type="ECO:0000256" key="4">
    <source>
        <dbReference type="ARBA" id="ARBA00040716"/>
    </source>
</evidence>
<keyword evidence="3" id="KW-0315">Glutamine amidotransferase</keyword>
<name>A0A8C7W2L8_ONCMY</name>
<proteinExistence type="predicted"/>
<dbReference type="AlphaFoldDB" id="A0A8C7W2L8"/>
<dbReference type="SUPFAM" id="SSF52402">
    <property type="entry name" value="Adenine nucleotide alpha hydrolases-like"/>
    <property type="match status" value="1"/>
</dbReference>
<keyword evidence="6" id="KW-1185">Reference proteome</keyword>
<sequence length="129" mass="14658">MTALDVLCVVLTGFGANEQKAGYSRHRVRFKTSGHEGLVQELVMELDDRIIADHGKEARQVLNRTRFPIWTRIRQICREELLLRLAAKELGLGTFALLPKRAMQFGSRIAKRKNSHGKASDKCKRLLTT</sequence>
<evidence type="ECO:0000313" key="6">
    <source>
        <dbReference type="Proteomes" id="UP000694395"/>
    </source>
</evidence>
<dbReference type="Proteomes" id="UP000694395">
    <property type="component" value="Chromosome 3"/>
</dbReference>
<reference evidence="5" key="1">
    <citation type="submission" date="2020-07" db="EMBL/GenBank/DDBJ databases">
        <title>A long reads based de novo assembly of the rainbow trout Arlee double haploid line genome.</title>
        <authorList>
            <person name="Gao G."/>
            <person name="Palti Y."/>
        </authorList>
    </citation>
    <scope>NUCLEOTIDE SEQUENCE [LARGE SCALE GENOMIC DNA]</scope>
</reference>
<dbReference type="GeneTree" id="ENSGT00390000012446"/>
<dbReference type="PANTHER" id="PTHR45937">
    <property type="entry name" value="ASPARAGINE SYNTHETASE DOMAIN-CONTAINING PROTEIN 1"/>
    <property type="match status" value="1"/>
</dbReference>
<dbReference type="InterPro" id="IPR001962">
    <property type="entry name" value="Asn_synthase"/>
</dbReference>
<evidence type="ECO:0000256" key="3">
    <source>
        <dbReference type="ARBA" id="ARBA00022962"/>
    </source>
</evidence>
<evidence type="ECO:0000256" key="1">
    <source>
        <dbReference type="ARBA" id="ARBA00022605"/>
    </source>
</evidence>
<organism evidence="5 6">
    <name type="scientific">Oncorhynchus mykiss</name>
    <name type="common">Rainbow trout</name>
    <name type="synonym">Salmo gairdneri</name>
    <dbReference type="NCBI Taxonomy" id="8022"/>
    <lineage>
        <taxon>Eukaryota</taxon>
        <taxon>Metazoa</taxon>
        <taxon>Chordata</taxon>
        <taxon>Craniata</taxon>
        <taxon>Vertebrata</taxon>
        <taxon>Euteleostomi</taxon>
        <taxon>Actinopterygii</taxon>
        <taxon>Neopterygii</taxon>
        <taxon>Teleostei</taxon>
        <taxon>Protacanthopterygii</taxon>
        <taxon>Salmoniformes</taxon>
        <taxon>Salmonidae</taxon>
        <taxon>Salmoninae</taxon>
        <taxon>Oncorhynchus</taxon>
    </lineage>
</organism>
<dbReference type="Gene3D" id="3.40.50.620">
    <property type="entry name" value="HUPs"/>
    <property type="match status" value="1"/>
</dbReference>
<evidence type="ECO:0000256" key="2">
    <source>
        <dbReference type="ARBA" id="ARBA00022888"/>
    </source>
</evidence>
<reference evidence="5" key="3">
    <citation type="submission" date="2025-09" db="UniProtKB">
        <authorList>
            <consortium name="Ensembl"/>
        </authorList>
    </citation>
    <scope>IDENTIFICATION</scope>
</reference>